<dbReference type="CDD" id="cd06225">
    <property type="entry name" value="HAMP"/>
    <property type="match status" value="1"/>
</dbReference>
<dbReference type="SUPFAM" id="SSF158472">
    <property type="entry name" value="HAMP domain-like"/>
    <property type="match status" value="1"/>
</dbReference>
<keyword evidence="1" id="KW-0808">Transferase</keyword>
<dbReference type="SUPFAM" id="SSF103190">
    <property type="entry name" value="Sensory domain-like"/>
    <property type="match status" value="1"/>
</dbReference>
<dbReference type="Gene3D" id="6.10.340.10">
    <property type="match status" value="1"/>
</dbReference>
<keyword evidence="6" id="KW-0812">Transmembrane</keyword>
<feature type="transmembrane region" description="Helical" evidence="6">
    <location>
        <begin position="298"/>
        <end position="318"/>
    </location>
</feature>
<comment type="caution">
    <text evidence="9">The sequence shown here is derived from an EMBL/GenBank/DDBJ whole genome shotgun (WGS) entry which is preliminary data.</text>
</comment>
<keyword evidence="3 9" id="KW-0418">Kinase</keyword>
<dbReference type="InterPro" id="IPR000719">
    <property type="entry name" value="Prot_kinase_dom"/>
</dbReference>
<keyword evidence="10" id="KW-1185">Reference proteome</keyword>
<sequence length="563" mass="60354">MPERVGRYEIRERIGQGAMAEVYRAYDPGIGRDLAIKLLKGEFRENAQYAGRFLREAKAAGALSHPNIVTIYDVGEEGGYPYIAMELLEGEPLDVVLERYGKLAPDDVLAIGLQLTEALAYAHGLGVVHRDIKPSNILLAPDGRGAKILDFGIARVAEAHVDEAETLRTQAGQVLGTPRYMSPEQALGQEIDGRSDLFSTGVVLYELLTGRRAFDGASAATLALQITQQDPAPIGDFAPDAPRGLQFIIGKLMAKRPDRRFADGAQAAEAFRREQAALTAAKAEAKTPRRRLPLQVRLSVVMASITTAVLLAGTTLVVERQYDAMERMALTSGTAVAAFVASNVALQAADNASLPAAERDWLPVEAFVKSAVGDPNIRRLSVVDAEGVVRASSDPALVGRPHQGIGADPVLQRQGEVTVTLAGAKGAQDLRFVRPITYAGRSFGLVDVSLSKADLDAAARLSRMLMLALGLIIVTTVIAASYAVVRAIAKPIQRLKGALDAAADGDFDFRVSHRRADEFGDLFDAFNRLTATVEARLEPAAAARPSELDAAVREDRTVMMVKA</sequence>
<dbReference type="RefSeq" id="WP_377281245.1">
    <property type="nucleotide sequence ID" value="NZ_JBHRSI010000003.1"/>
</dbReference>
<dbReference type="EMBL" id="JBHUEY010000001">
    <property type="protein sequence ID" value="MFD1781922.1"/>
    <property type="molecule type" value="Genomic_DNA"/>
</dbReference>
<dbReference type="PROSITE" id="PS50011">
    <property type="entry name" value="PROTEIN_KINASE_DOM"/>
    <property type="match status" value="1"/>
</dbReference>
<accession>A0ABW4MVC1</accession>
<dbReference type="PROSITE" id="PS50885">
    <property type="entry name" value="HAMP"/>
    <property type="match status" value="1"/>
</dbReference>
<keyword evidence="4 5" id="KW-0067">ATP-binding</keyword>
<dbReference type="InterPro" id="IPR011009">
    <property type="entry name" value="Kinase-like_dom_sf"/>
</dbReference>
<dbReference type="InterPro" id="IPR017441">
    <property type="entry name" value="Protein_kinase_ATP_BS"/>
</dbReference>
<evidence type="ECO:0000256" key="2">
    <source>
        <dbReference type="ARBA" id="ARBA00022741"/>
    </source>
</evidence>
<evidence type="ECO:0000259" key="7">
    <source>
        <dbReference type="PROSITE" id="PS50011"/>
    </source>
</evidence>
<keyword evidence="2 5" id="KW-0547">Nucleotide-binding</keyword>
<protein>
    <submittedName>
        <fullName evidence="9">Protein kinase</fullName>
    </submittedName>
</protein>
<dbReference type="InterPro" id="IPR029151">
    <property type="entry name" value="Sensor-like_sf"/>
</dbReference>
<organism evidence="9 10">
    <name type="scientific">Phenylobacterium terrae</name>
    <dbReference type="NCBI Taxonomy" id="2665495"/>
    <lineage>
        <taxon>Bacteria</taxon>
        <taxon>Pseudomonadati</taxon>
        <taxon>Pseudomonadota</taxon>
        <taxon>Alphaproteobacteria</taxon>
        <taxon>Caulobacterales</taxon>
        <taxon>Caulobacteraceae</taxon>
        <taxon>Phenylobacterium</taxon>
    </lineage>
</organism>
<reference evidence="10" key="1">
    <citation type="journal article" date="2019" name="Int. J. Syst. Evol. Microbiol.">
        <title>The Global Catalogue of Microorganisms (GCM) 10K type strain sequencing project: providing services to taxonomists for standard genome sequencing and annotation.</title>
        <authorList>
            <consortium name="The Broad Institute Genomics Platform"/>
            <consortium name="The Broad Institute Genome Sequencing Center for Infectious Disease"/>
            <person name="Wu L."/>
            <person name="Ma J."/>
        </authorList>
    </citation>
    <scope>NUCLEOTIDE SEQUENCE [LARGE SCALE GENOMIC DNA]</scope>
    <source>
        <strain evidence="10">DFY28</strain>
    </source>
</reference>
<evidence type="ECO:0000256" key="1">
    <source>
        <dbReference type="ARBA" id="ARBA00022679"/>
    </source>
</evidence>
<dbReference type="SMART" id="SM00220">
    <property type="entry name" value="S_TKc"/>
    <property type="match status" value="1"/>
</dbReference>
<dbReference type="PROSITE" id="PS00108">
    <property type="entry name" value="PROTEIN_KINASE_ST"/>
    <property type="match status" value="1"/>
</dbReference>
<evidence type="ECO:0000256" key="3">
    <source>
        <dbReference type="ARBA" id="ARBA00022777"/>
    </source>
</evidence>
<evidence type="ECO:0000256" key="5">
    <source>
        <dbReference type="PROSITE-ProRule" id="PRU10141"/>
    </source>
</evidence>
<dbReference type="GO" id="GO:0016301">
    <property type="term" value="F:kinase activity"/>
    <property type="evidence" value="ECO:0007669"/>
    <property type="project" value="UniProtKB-KW"/>
</dbReference>
<dbReference type="InterPro" id="IPR008271">
    <property type="entry name" value="Ser/Thr_kinase_AS"/>
</dbReference>
<name>A0ABW4MVC1_9CAUL</name>
<dbReference type="Gene3D" id="3.30.200.20">
    <property type="entry name" value="Phosphorylase Kinase, domain 1"/>
    <property type="match status" value="1"/>
</dbReference>
<dbReference type="SMART" id="SM00304">
    <property type="entry name" value="HAMP"/>
    <property type="match status" value="1"/>
</dbReference>
<feature type="transmembrane region" description="Helical" evidence="6">
    <location>
        <begin position="465"/>
        <end position="485"/>
    </location>
</feature>
<dbReference type="CDD" id="cd14014">
    <property type="entry name" value="STKc_PknB_like"/>
    <property type="match status" value="1"/>
</dbReference>
<dbReference type="Pfam" id="PF00672">
    <property type="entry name" value="HAMP"/>
    <property type="match status" value="1"/>
</dbReference>
<dbReference type="PROSITE" id="PS00107">
    <property type="entry name" value="PROTEIN_KINASE_ATP"/>
    <property type="match status" value="1"/>
</dbReference>
<evidence type="ECO:0000259" key="8">
    <source>
        <dbReference type="PROSITE" id="PS50885"/>
    </source>
</evidence>
<gene>
    <name evidence="9" type="ORF">ACFSC0_00815</name>
</gene>
<keyword evidence="6" id="KW-0472">Membrane</keyword>
<dbReference type="InterPro" id="IPR003660">
    <property type="entry name" value="HAMP_dom"/>
</dbReference>
<dbReference type="Gene3D" id="1.10.510.10">
    <property type="entry name" value="Transferase(Phosphotransferase) domain 1"/>
    <property type="match status" value="1"/>
</dbReference>
<dbReference type="Pfam" id="PF00069">
    <property type="entry name" value="Pkinase"/>
    <property type="match status" value="1"/>
</dbReference>
<evidence type="ECO:0000313" key="10">
    <source>
        <dbReference type="Proteomes" id="UP001597237"/>
    </source>
</evidence>
<evidence type="ECO:0000256" key="4">
    <source>
        <dbReference type="ARBA" id="ARBA00022840"/>
    </source>
</evidence>
<dbReference type="PANTHER" id="PTHR43289:SF6">
    <property type="entry name" value="SERINE_THREONINE-PROTEIN KINASE NEKL-3"/>
    <property type="match status" value="1"/>
</dbReference>
<evidence type="ECO:0000313" key="9">
    <source>
        <dbReference type="EMBL" id="MFD1781922.1"/>
    </source>
</evidence>
<feature type="domain" description="HAMP" evidence="8">
    <location>
        <begin position="486"/>
        <end position="538"/>
    </location>
</feature>
<dbReference type="Proteomes" id="UP001597237">
    <property type="component" value="Unassembled WGS sequence"/>
</dbReference>
<feature type="domain" description="Protein kinase" evidence="7">
    <location>
        <begin position="8"/>
        <end position="272"/>
    </location>
</feature>
<evidence type="ECO:0000256" key="6">
    <source>
        <dbReference type="SAM" id="Phobius"/>
    </source>
</evidence>
<keyword evidence="6" id="KW-1133">Transmembrane helix</keyword>
<dbReference type="PANTHER" id="PTHR43289">
    <property type="entry name" value="MITOGEN-ACTIVATED PROTEIN KINASE KINASE KINASE 20-RELATED"/>
    <property type="match status" value="1"/>
</dbReference>
<dbReference type="SUPFAM" id="SSF56112">
    <property type="entry name" value="Protein kinase-like (PK-like)"/>
    <property type="match status" value="1"/>
</dbReference>
<dbReference type="Gene3D" id="3.30.450.20">
    <property type="entry name" value="PAS domain"/>
    <property type="match status" value="1"/>
</dbReference>
<feature type="binding site" evidence="5">
    <location>
        <position position="37"/>
    </location>
    <ligand>
        <name>ATP</name>
        <dbReference type="ChEBI" id="CHEBI:30616"/>
    </ligand>
</feature>
<proteinExistence type="predicted"/>